<dbReference type="Proteomes" id="UP000075515">
    <property type="component" value="Unassembled WGS sequence"/>
</dbReference>
<evidence type="ECO:0000313" key="5">
    <source>
        <dbReference type="Proteomes" id="UP000075515"/>
    </source>
</evidence>
<proteinExistence type="predicted"/>
<dbReference type="SUPFAM" id="SSF47336">
    <property type="entry name" value="ACP-like"/>
    <property type="match status" value="1"/>
</dbReference>
<reference evidence="4 5" key="1">
    <citation type="submission" date="2014-02" db="EMBL/GenBank/DDBJ databases">
        <title>The small core and large imbalanced accessory genome model reveals a collaborative survival strategy of Sorangium cellulosum strains in nature.</title>
        <authorList>
            <person name="Han K."/>
            <person name="Peng R."/>
            <person name="Blom J."/>
            <person name="Li Y.-Z."/>
        </authorList>
    </citation>
    <scope>NUCLEOTIDE SEQUENCE [LARGE SCALE GENOMIC DNA]</scope>
    <source>
        <strain evidence="4 5">So0149</strain>
    </source>
</reference>
<organism evidence="4 5">
    <name type="scientific">Sorangium cellulosum</name>
    <name type="common">Polyangium cellulosum</name>
    <dbReference type="NCBI Taxonomy" id="56"/>
    <lineage>
        <taxon>Bacteria</taxon>
        <taxon>Pseudomonadati</taxon>
        <taxon>Myxococcota</taxon>
        <taxon>Polyangia</taxon>
        <taxon>Polyangiales</taxon>
        <taxon>Polyangiaceae</taxon>
        <taxon>Sorangium</taxon>
    </lineage>
</organism>
<dbReference type="EMBL" id="JEMC01003505">
    <property type="protein sequence ID" value="KYF80837.1"/>
    <property type="molecule type" value="Genomic_DNA"/>
</dbReference>
<dbReference type="GO" id="GO:0031177">
    <property type="term" value="F:phosphopantetheine binding"/>
    <property type="evidence" value="ECO:0007669"/>
    <property type="project" value="InterPro"/>
</dbReference>
<dbReference type="PROSITE" id="PS50075">
    <property type="entry name" value="CARRIER"/>
    <property type="match status" value="1"/>
</dbReference>
<keyword evidence="1" id="KW-0596">Phosphopantetheine</keyword>
<evidence type="ECO:0000313" key="4">
    <source>
        <dbReference type="EMBL" id="KYF80837.1"/>
    </source>
</evidence>
<dbReference type="InterPro" id="IPR020806">
    <property type="entry name" value="PKS_PP-bd"/>
</dbReference>
<name>A0A150RKP3_SORCE</name>
<evidence type="ECO:0000259" key="3">
    <source>
        <dbReference type="PROSITE" id="PS50075"/>
    </source>
</evidence>
<dbReference type="InterPro" id="IPR009081">
    <property type="entry name" value="PP-bd_ACP"/>
</dbReference>
<gene>
    <name evidence="4" type="ORF">BE18_08230</name>
</gene>
<dbReference type="SMART" id="SM00823">
    <property type="entry name" value="PKS_PP"/>
    <property type="match status" value="1"/>
</dbReference>
<keyword evidence="2" id="KW-0597">Phosphoprotein</keyword>
<accession>A0A150RKP3</accession>
<evidence type="ECO:0000256" key="2">
    <source>
        <dbReference type="ARBA" id="ARBA00022553"/>
    </source>
</evidence>
<dbReference type="Gene3D" id="1.10.1200.10">
    <property type="entry name" value="ACP-like"/>
    <property type="match status" value="1"/>
</dbReference>
<dbReference type="Pfam" id="PF00550">
    <property type="entry name" value="PP-binding"/>
    <property type="match status" value="1"/>
</dbReference>
<dbReference type="AlphaFoldDB" id="A0A150RKP3"/>
<comment type="caution">
    <text evidence="4">The sequence shown here is derived from an EMBL/GenBank/DDBJ whole genome shotgun (WGS) entry which is preliminary data.</text>
</comment>
<protein>
    <recommendedName>
        <fullName evidence="3">Carrier domain-containing protein</fullName>
    </recommendedName>
</protein>
<dbReference type="InterPro" id="IPR036736">
    <property type="entry name" value="ACP-like_sf"/>
</dbReference>
<sequence length="106" mass="11008">MLGTPADQMPLGASWSDLGMDSFLATELRRLLEASLGVPLPVTLAWRHPTLADLTRHLSGALGLDLPASAELAAAPCPAGGAALGDMLGEIEQLPDAEVRRLLRGA</sequence>
<evidence type="ECO:0000256" key="1">
    <source>
        <dbReference type="ARBA" id="ARBA00022450"/>
    </source>
</evidence>
<feature type="domain" description="Carrier" evidence="3">
    <location>
        <begin position="1"/>
        <end position="62"/>
    </location>
</feature>
<dbReference type="SMART" id="SM01294">
    <property type="entry name" value="PKS_PP_betabranch"/>
    <property type="match status" value="1"/>
</dbReference>